<dbReference type="AlphaFoldDB" id="A0AAD7KH28"/>
<sequence length="427" mass="47353">MASAISARLQHQLVYPTTGNLPANPHLQNPPRFPDGTAAPSSASGESALDEKVLRNRLLRHAQFCAVTGSATASLQACHILNTVRRKSNETADVAAARRRDVEAYFNSRGILGGPEFFLNSLLNLVLLKTGIQVSWDKYGSFVFCPSLQAINAAMNHFVRCNKLWQEKTDTDQKIPATRPVTPGNTDCLLVSELDLFVIHPQSFLPCQEPILVSTTPPYVNDSQRDPAIFPPSTWIPYSYDSVTSQLVNVSNQPRTITVRQGQVSIVAIILNAHQKILSAQQNQWPLTPNLVVLLHLTTFFLKEWFFEPELGRSAAPETTISQKSYDMTNTEMSGERINLPAQGQGQGSGSGPASTSTQNTELMQYEELEDEYSDEDEYDRSVSPSEMSMGLEKLVDPSVTLQERMDIGSLLFVKRQQHLPQGSPHW</sequence>
<feature type="region of interest" description="Disordered" evidence="1">
    <location>
        <begin position="16"/>
        <end position="46"/>
    </location>
</feature>
<evidence type="ECO:0000313" key="3">
    <source>
        <dbReference type="Proteomes" id="UP001215598"/>
    </source>
</evidence>
<feature type="region of interest" description="Disordered" evidence="1">
    <location>
        <begin position="339"/>
        <end position="389"/>
    </location>
</feature>
<protein>
    <submittedName>
        <fullName evidence="2">Uncharacterized protein</fullName>
    </submittedName>
</protein>
<dbReference type="Proteomes" id="UP001215598">
    <property type="component" value="Unassembled WGS sequence"/>
</dbReference>
<dbReference type="EMBL" id="JARKIB010000001">
    <property type="protein sequence ID" value="KAJ7785644.1"/>
    <property type="molecule type" value="Genomic_DNA"/>
</dbReference>
<reference evidence="2" key="1">
    <citation type="submission" date="2023-03" db="EMBL/GenBank/DDBJ databases">
        <title>Massive genome expansion in bonnet fungi (Mycena s.s.) driven by repeated elements and novel gene families across ecological guilds.</title>
        <authorList>
            <consortium name="Lawrence Berkeley National Laboratory"/>
            <person name="Harder C.B."/>
            <person name="Miyauchi S."/>
            <person name="Viragh M."/>
            <person name="Kuo A."/>
            <person name="Thoen E."/>
            <person name="Andreopoulos B."/>
            <person name="Lu D."/>
            <person name="Skrede I."/>
            <person name="Drula E."/>
            <person name="Henrissat B."/>
            <person name="Morin E."/>
            <person name="Kohler A."/>
            <person name="Barry K."/>
            <person name="LaButti K."/>
            <person name="Morin E."/>
            <person name="Salamov A."/>
            <person name="Lipzen A."/>
            <person name="Mereny Z."/>
            <person name="Hegedus B."/>
            <person name="Baldrian P."/>
            <person name="Stursova M."/>
            <person name="Weitz H."/>
            <person name="Taylor A."/>
            <person name="Grigoriev I.V."/>
            <person name="Nagy L.G."/>
            <person name="Martin F."/>
            <person name="Kauserud H."/>
        </authorList>
    </citation>
    <scope>NUCLEOTIDE SEQUENCE</scope>
    <source>
        <strain evidence="2">CBHHK182m</strain>
    </source>
</reference>
<proteinExistence type="predicted"/>
<gene>
    <name evidence="2" type="ORF">B0H16DRAFT_1875803</name>
</gene>
<keyword evidence="3" id="KW-1185">Reference proteome</keyword>
<comment type="caution">
    <text evidence="2">The sequence shown here is derived from an EMBL/GenBank/DDBJ whole genome shotgun (WGS) entry which is preliminary data.</text>
</comment>
<name>A0AAD7KH28_9AGAR</name>
<evidence type="ECO:0000313" key="2">
    <source>
        <dbReference type="EMBL" id="KAJ7785644.1"/>
    </source>
</evidence>
<feature type="compositionally biased region" description="Acidic residues" evidence="1">
    <location>
        <begin position="365"/>
        <end position="379"/>
    </location>
</feature>
<organism evidence="2 3">
    <name type="scientific">Mycena metata</name>
    <dbReference type="NCBI Taxonomy" id="1033252"/>
    <lineage>
        <taxon>Eukaryota</taxon>
        <taxon>Fungi</taxon>
        <taxon>Dikarya</taxon>
        <taxon>Basidiomycota</taxon>
        <taxon>Agaricomycotina</taxon>
        <taxon>Agaricomycetes</taxon>
        <taxon>Agaricomycetidae</taxon>
        <taxon>Agaricales</taxon>
        <taxon>Marasmiineae</taxon>
        <taxon>Mycenaceae</taxon>
        <taxon>Mycena</taxon>
    </lineage>
</organism>
<evidence type="ECO:0000256" key="1">
    <source>
        <dbReference type="SAM" id="MobiDB-lite"/>
    </source>
</evidence>
<accession>A0AAD7KH28</accession>